<dbReference type="EMBL" id="JACVEL010000006">
    <property type="protein sequence ID" value="MBC9812939.1"/>
    <property type="molecule type" value="Genomic_DNA"/>
</dbReference>
<reference evidence="1" key="1">
    <citation type="submission" date="2020-09" db="EMBL/GenBank/DDBJ databases">
        <title>Taishania pollutisoli gen. nov., sp. nov., Isolated from Tetrabromobisphenol A-Contaminated Soil.</title>
        <authorList>
            <person name="Chen Q."/>
        </authorList>
    </citation>
    <scope>NUCLEOTIDE SEQUENCE</scope>
    <source>
        <strain evidence="1">CZZ-1</strain>
    </source>
</reference>
<comment type="caution">
    <text evidence="1">The sequence shown here is derived from an EMBL/GenBank/DDBJ whole genome shotgun (WGS) entry which is preliminary data.</text>
</comment>
<evidence type="ECO:0000313" key="1">
    <source>
        <dbReference type="EMBL" id="MBC9812939.1"/>
    </source>
</evidence>
<dbReference type="PROSITE" id="PS51257">
    <property type="entry name" value="PROKAR_LIPOPROTEIN"/>
    <property type="match status" value="1"/>
</dbReference>
<dbReference type="AlphaFoldDB" id="A0A8J6TTJ6"/>
<accession>A0A8J6TTJ6</accession>
<dbReference type="Proteomes" id="UP000652681">
    <property type="component" value="Unassembled WGS sequence"/>
</dbReference>
<sequence>MRILYFLPVIFLIAACNGNNEEVAQLEDIMPTSNYDKTKKTDTIPAKVVFTPSVSSAELEAAQIKWDSVVVNDTLTIPERFSPKKMEKFTYWTAGKSVEYYRWSFPDSSKTMKAFLNWMNCYGERCLMVQLRTNANIQRNAFLILQNDTSIVQIQSPSIRLAELKKWKKLYFTPQQQTASSKKKAPKVKWNYVITQPRGGKAIWSQFKDEEEQEFVQLETK</sequence>
<name>A0A8J6TTJ6_9FLAO</name>
<keyword evidence="2" id="KW-1185">Reference proteome</keyword>
<evidence type="ECO:0000313" key="2">
    <source>
        <dbReference type="Proteomes" id="UP000652681"/>
    </source>
</evidence>
<gene>
    <name evidence="1" type="ORF">H9Y05_10705</name>
</gene>
<proteinExistence type="predicted"/>
<evidence type="ECO:0008006" key="3">
    <source>
        <dbReference type="Google" id="ProtNLM"/>
    </source>
</evidence>
<dbReference type="RefSeq" id="WP_216714282.1">
    <property type="nucleotide sequence ID" value="NZ_JACVEL010000006.1"/>
</dbReference>
<protein>
    <recommendedName>
        <fullName evidence="3">Lipoprotein</fullName>
    </recommendedName>
</protein>
<organism evidence="1 2">
    <name type="scientific">Taishania pollutisoli</name>
    <dbReference type="NCBI Taxonomy" id="2766479"/>
    <lineage>
        <taxon>Bacteria</taxon>
        <taxon>Pseudomonadati</taxon>
        <taxon>Bacteroidota</taxon>
        <taxon>Flavobacteriia</taxon>
        <taxon>Flavobacteriales</taxon>
        <taxon>Crocinitomicaceae</taxon>
        <taxon>Taishania</taxon>
    </lineage>
</organism>